<dbReference type="EMBL" id="OBDY01000032">
    <property type="protein sequence ID" value="SNY67928.1"/>
    <property type="molecule type" value="Genomic_DNA"/>
</dbReference>
<evidence type="ECO:0000313" key="3">
    <source>
        <dbReference type="Proteomes" id="UP000219612"/>
    </source>
</evidence>
<name>A0A285K5U8_9ACTN</name>
<keyword evidence="3" id="KW-1185">Reference proteome</keyword>
<keyword evidence="1" id="KW-1133">Transmembrane helix</keyword>
<gene>
    <name evidence="2" type="ORF">SAMN05421748_13256</name>
</gene>
<dbReference type="AlphaFoldDB" id="A0A285K5U8"/>
<evidence type="ECO:0000313" key="2">
    <source>
        <dbReference type="EMBL" id="SNY67928.1"/>
    </source>
</evidence>
<keyword evidence="1" id="KW-0472">Membrane</keyword>
<protein>
    <submittedName>
        <fullName evidence="2">Uncharacterized protein</fullName>
    </submittedName>
</protein>
<dbReference type="Proteomes" id="UP000219612">
    <property type="component" value="Unassembled WGS sequence"/>
</dbReference>
<dbReference type="OrthoDB" id="3298368at2"/>
<dbReference type="RefSeq" id="WP_143235335.1">
    <property type="nucleotide sequence ID" value="NZ_OBDY01000032.1"/>
</dbReference>
<sequence>MKQLSDLLEEAARQDAPPLRHTVDDVVIAGKRRTTRRNFGWASVAAVAVAAAIGVPQLLIPRAPEPVPLLVAPATTTSAPSAAAAPKAAYSFKGYAAGRLRVADPTGWRLADQNAEIRRGATTVGTLTVYNGGVDPRRVYRDGTVTTTDPVGGHPAVLIVPKDGEAADAMLAWEYGRGAWATVAMLEPNAERDARQVAEAFRSSPAYDVTIPLRAGTVPPGYQIMSVTVGGGEATVLVAPAAAVRLMLLDPDRRYPSAKFGNAFSGLVFELHPRTTGFLKPTGSKVVCETYENATNGQPCAKLAADGRYVVEAHGPATSKRADAIAMLGGVTVADPADPSTWYPLDKAFPASAQPYRD</sequence>
<organism evidence="2 3">
    <name type="scientific">Paractinoplanes atraurantiacus</name>
    <dbReference type="NCBI Taxonomy" id="1036182"/>
    <lineage>
        <taxon>Bacteria</taxon>
        <taxon>Bacillati</taxon>
        <taxon>Actinomycetota</taxon>
        <taxon>Actinomycetes</taxon>
        <taxon>Micromonosporales</taxon>
        <taxon>Micromonosporaceae</taxon>
        <taxon>Paractinoplanes</taxon>
    </lineage>
</organism>
<reference evidence="3" key="1">
    <citation type="submission" date="2017-09" db="EMBL/GenBank/DDBJ databases">
        <authorList>
            <person name="Varghese N."/>
            <person name="Submissions S."/>
        </authorList>
    </citation>
    <scope>NUCLEOTIDE SEQUENCE [LARGE SCALE GENOMIC DNA]</scope>
    <source>
        <strain evidence="3">CGMCC 4.6857</strain>
    </source>
</reference>
<keyword evidence="1" id="KW-0812">Transmembrane</keyword>
<feature type="transmembrane region" description="Helical" evidence="1">
    <location>
        <begin position="39"/>
        <end position="60"/>
    </location>
</feature>
<evidence type="ECO:0000256" key="1">
    <source>
        <dbReference type="SAM" id="Phobius"/>
    </source>
</evidence>
<proteinExistence type="predicted"/>
<accession>A0A285K5U8</accession>